<gene>
    <name evidence="2" type="ORF">SAMN05421869_14525</name>
</gene>
<evidence type="ECO:0000256" key="1">
    <source>
        <dbReference type="SAM" id="SignalP"/>
    </source>
</evidence>
<keyword evidence="1" id="KW-0732">Signal</keyword>
<dbReference type="AlphaFoldDB" id="A0A1G9TLE2"/>
<protein>
    <submittedName>
        <fullName evidence="2">Uncharacterized protein</fullName>
    </submittedName>
</protein>
<keyword evidence="3" id="KW-1185">Reference proteome</keyword>
<dbReference type="OrthoDB" id="4383697at2"/>
<organism evidence="2 3">
    <name type="scientific">Nonomuraea jiangxiensis</name>
    <dbReference type="NCBI Taxonomy" id="633440"/>
    <lineage>
        <taxon>Bacteria</taxon>
        <taxon>Bacillati</taxon>
        <taxon>Actinomycetota</taxon>
        <taxon>Actinomycetes</taxon>
        <taxon>Streptosporangiales</taxon>
        <taxon>Streptosporangiaceae</taxon>
        <taxon>Nonomuraea</taxon>
    </lineage>
</organism>
<feature type="chain" id="PRO_5039407804" evidence="1">
    <location>
        <begin position="35"/>
        <end position="174"/>
    </location>
</feature>
<evidence type="ECO:0000313" key="3">
    <source>
        <dbReference type="Proteomes" id="UP000199202"/>
    </source>
</evidence>
<sequence length="174" mass="19447">MNTIRKAIKDCSRNWRALAVPAAMIMAVTAPATAAQAASQQDWRVTGTVVFDMMDYETFGANERCRHNVPISNKGRVGGPSVNYWYFGKCGGEIRTEIHYRLTRGSAGTVTVDNISIPFFEGATANTTDRDGWATIRPFIIWPGQSITKQVRVQNDAEDQPDDRTIVTFTLRNW</sequence>
<dbReference type="Proteomes" id="UP000199202">
    <property type="component" value="Unassembled WGS sequence"/>
</dbReference>
<evidence type="ECO:0000313" key="2">
    <source>
        <dbReference type="EMBL" id="SDM48470.1"/>
    </source>
</evidence>
<accession>A0A1G9TLE2</accession>
<feature type="signal peptide" evidence="1">
    <location>
        <begin position="1"/>
        <end position="34"/>
    </location>
</feature>
<dbReference type="RefSeq" id="WP_090946814.1">
    <property type="nucleotide sequence ID" value="NZ_FNDJ01000045.1"/>
</dbReference>
<proteinExistence type="predicted"/>
<reference evidence="2 3" key="1">
    <citation type="submission" date="2016-10" db="EMBL/GenBank/DDBJ databases">
        <authorList>
            <person name="de Groot N.N."/>
        </authorList>
    </citation>
    <scope>NUCLEOTIDE SEQUENCE [LARGE SCALE GENOMIC DNA]</scope>
    <source>
        <strain evidence="2 3">CGMCC 4.6533</strain>
    </source>
</reference>
<name>A0A1G9TLE2_9ACTN</name>
<dbReference type="EMBL" id="FNDJ01000045">
    <property type="protein sequence ID" value="SDM48470.1"/>
    <property type="molecule type" value="Genomic_DNA"/>
</dbReference>